<sequence length="278" mass="31772">MPNTEQRPYPFMGLITPGNAVFTLEIRDPMCVLGPTLEEFLHNPEQQFFKPVKDQHLTDGERRDICLEAFTEDHRAVELVGSPRCQGHVFGKACIEEWFKTDNHTNCPTCRSVHIRYPRFVDPDPDSDEGSLLPLPVLREDWRRLVAQGAVPRDCKSIIFFLSYRHIAALDFVLTPHGIPAFIDLLWSALWLNEDSILVPPSSSQTVGVFENISTSMKATRDEMAEAERIDLKATGFRVPELPEVMRHAFIQQLDQAVQPALSWFCRSYRIITQLPLN</sequence>
<evidence type="ECO:0000313" key="2">
    <source>
        <dbReference type="EMBL" id="KAF2020428.1"/>
    </source>
</evidence>
<dbReference type="SUPFAM" id="SSF57850">
    <property type="entry name" value="RING/U-box"/>
    <property type="match status" value="1"/>
</dbReference>
<proteinExistence type="predicted"/>
<dbReference type="AlphaFoldDB" id="A0A6A5Y4J6"/>
<evidence type="ECO:0000313" key="3">
    <source>
        <dbReference type="Proteomes" id="UP000799778"/>
    </source>
</evidence>
<dbReference type="Gene3D" id="3.30.40.10">
    <property type="entry name" value="Zinc/RING finger domain, C3HC4 (zinc finger)"/>
    <property type="match status" value="1"/>
</dbReference>
<gene>
    <name evidence="2" type="ORF">BU24DRAFT_469204</name>
</gene>
<evidence type="ECO:0000259" key="1">
    <source>
        <dbReference type="Pfam" id="PF13639"/>
    </source>
</evidence>
<keyword evidence="3" id="KW-1185">Reference proteome</keyword>
<dbReference type="Proteomes" id="UP000799778">
    <property type="component" value="Unassembled WGS sequence"/>
</dbReference>
<accession>A0A6A5Y4J6</accession>
<reference evidence="2" key="1">
    <citation type="journal article" date="2020" name="Stud. Mycol.">
        <title>101 Dothideomycetes genomes: a test case for predicting lifestyles and emergence of pathogens.</title>
        <authorList>
            <person name="Haridas S."/>
            <person name="Albert R."/>
            <person name="Binder M."/>
            <person name="Bloem J."/>
            <person name="Labutti K."/>
            <person name="Salamov A."/>
            <person name="Andreopoulos B."/>
            <person name="Baker S."/>
            <person name="Barry K."/>
            <person name="Bills G."/>
            <person name="Bluhm B."/>
            <person name="Cannon C."/>
            <person name="Castanera R."/>
            <person name="Culley D."/>
            <person name="Daum C."/>
            <person name="Ezra D."/>
            <person name="Gonzalez J."/>
            <person name="Henrissat B."/>
            <person name="Kuo A."/>
            <person name="Liang C."/>
            <person name="Lipzen A."/>
            <person name="Lutzoni F."/>
            <person name="Magnuson J."/>
            <person name="Mondo S."/>
            <person name="Nolan M."/>
            <person name="Ohm R."/>
            <person name="Pangilinan J."/>
            <person name="Park H.-J."/>
            <person name="Ramirez L."/>
            <person name="Alfaro M."/>
            <person name="Sun H."/>
            <person name="Tritt A."/>
            <person name="Yoshinaga Y."/>
            <person name="Zwiers L.-H."/>
            <person name="Turgeon B."/>
            <person name="Goodwin S."/>
            <person name="Spatafora J."/>
            <person name="Crous P."/>
            <person name="Grigoriev I."/>
        </authorList>
    </citation>
    <scope>NUCLEOTIDE SEQUENCE</scope>
    <source>
        <strain evidence="2">CBS 175.79</strain>
    </source>
</reference>
<dbReference type="InterPro" id="IPR001841">
    <property type="entry name" value="Znf_RING"/>
</dbReference>
<organism evidence="2 3">
    <name type="scientific">Aaosphaeria arxii CBS 175.79</name>
    <dbReference type="NCBI Taxonomy" id="1450172"/>
    <lineage>
        <taxon>Eukaryota</taxon>
        <taxon>Fungi</taxon>
        <taxon>Dikarya</taxon>
        <taxon>Ascomycota</taxon>
        <taxon>Pezizomycotina</taxon>
        <taxon>Dothideomycetes</taxon>
        <taxon>Pleosporomycetidae</taxon>
        <taxon>Pleosporales</taxon>
        <taxon>Pleosporales incertae sedis</taxon>
        <taxon>Aaosphaeria</taxon>
    </lineage>
</organism>
<dbReference type="OrthoDB" id="3800265at2759"/>
<dbReference type="GeneID" id="54289992"/>
<dbReference type="Pfam" id="PF13639">
    <property type="entry name" value="zf-RING_2"/>
    <property type="match status" value="1"/>
</dbReference>
<dbReference type="RefSeq" id="XP_033388767.1">
    <property type="nucleotide sequence ID" value="XM_033532595.1"/>
</dbReference>
<feature type="domain" description="RING-type" evidence="1">
    <location>
        <begin position="65"/>
        <end position="111"/>
    </location>
</feature>
<protein>
    <recommendedName>
        <fullName evidence="1">RING-type domain-containing protein</fullName>
    </recommendedName>
</protein>
<dbReference type="InterPro" id="IPR013083">
    <property type="entry name" value="Znf_RING/FYVE/PHD"/>
</dbReference>
<dbReference type="EMBL" id="ML978066">
    <property type="protein sequence ID" value="KAF2020428.1"/>
    <property type="molecule type" value="Genomic_DNA"/>
</dbReference>
<name>A0A6A5Y4J6_9PLEO</name>